<evidence type="ECO:0000313" key="4">
    <source>
        <dbReference type="Proteomes" id="UP001209570"/>
    </source>
</evidence>
<gene>
    <name evidence="3" type="ORF">P43SY_004850</name>
</gene>
<dbReference type="Pfam" id="PF03221">
    <property type="entry name" value="HTH_Tnp_Tc5"/>
    <property type="match status" value="1"/>
</dbReference>
<dbReference type="PANTHER" id="PTHR19303">
    <property type="entry name" value="TRANSPOSON"/>
    <property type="match status" value="1"/>
</dbReference>
<evidence type="ECO:0000256" key="1">
    <source>
        <dbReference type="ARBA" id="ARBA00023125"/>
    </source>
</evidence>
<dbReference type="AlphaFoldDB" id="A0AAD5Q5B7"/>
<dbReference type="Proteomes" id="UP001209570">
    <property type="component" value="Unassembled WGS sequence"/>
</dbReference>
<protein>
    <recommendedName>
        <fullName evidence="2">HTH CENPB-type domain-containing protein</fullName>
    </recommendedName>
</protein>
<accession>A0AAD5Q5B7</accession>
<name>A0AAD5Q5B7_PYTIN</name>
<dbReference type="GO" id="GO:0003677">
    <property type="term" value="F:DNA binding"/>
    <property type="evidence" value="ECO:0007669"/>
    <property type="project" value="UniProtKB-KW"/>
</dbReference>
<proteinExistence type="predicted"/>
<dbReference type="InterPro" id="IPR006600">
    <property type="entry name" value="HTH_CenpB_DNA-bd_dom"/>
</dbReference>
<dbReference type="InterPro" id="IPR050863">
    <property type="entry name" value="CenT-Element_Derived"/>
</dbReference>
<comment type="caution">
    <text evidence="3">The sequence shown here is derived from an EMBL/GenBank/DDBJ whole genome shotgun (WGS) entry which is preliminary data.</text>
</comment>
<organism evidence="3 4">
    <name type="scientific">Pythium insidiosum</name>
    <name type="common">Pythiosis disease agent</name>
    <dbReference type="NCBI Taxonomy" id="114742"/>
    <lineage>
        <taxon>Eukaryota</taxon>
        <taxon>Sar</taxon>
        <taxon>Stramenopiles</taxon>
        <taxon>Oomycota</taxon>
        <taxon>Peronosporomycetes</taxon>
        <taxon>Pythiales</taxon>
        <taxon>Pythiaceae</taxon>
        <taxon>Pythium</taxon>
    </lineage>
</organism>
<dbReference type="PROSITE" id="PS51253">
    <property type="entry name" value="HTH_CENPB"/>
    <property type="match status" value="1"/>
</dbReference>
<feature type="domain" description="HTH CENPB-type" evidence="2">
    <location>
        <begin position="6"/>
        <end position="75"/>
    </location>
</feature>
<dbReference type="EMBL" id="JAKCXM010000842">
    <property type="protein sequence ID" value="KAJ0391781.1"/>
    <property type="molecule type" value="Genomic_DNA"/>
</dbReference>
<reference evidence="3" key="1">
    <citation type="submission" date="2021-12" db="EMBL/GenBank/DDBJ databases">
        <title>Prjna785345.</title>
        <authorList>
            <person name="Rujirawat T."/>
            <person name="Krajaejun T."/>
        </authorList>
    </citation>
    <scope>NUCLEOTIDE SEQUENCE</scope>
    <source>
        <strain evidence="3">Pi057C3</strain>
    </source>
</reference>
<evidence type="ECO:0000259" key="2">
    <source>
        <dbReference type="PROSITE" id="PS51253"/>
    </source>
</evidence>
<evidence type="ECO:0000313" key="3">
    <source>
        <dbReference type="EMBL" id="KAJ0391781.1"/>
    </source>
</evidence>
<keyword evidence="4" id="KW-1185">Reference proteome</keyword>
<dbReference type="GO" id="GO:0005634">
    <property type="term" value="C:nucleus"/>
    <property type="evidence" value="ECO:0007669"/>
    <property type="project" value="TreeGrafter"/>
</dbReference>
<dbReference type="PANTHER" id="PTHR19303:SF57">
    <property type="entry name" value="HTH CENPB-TYPE DOMAIN-CONTAINING PROTEIN"/>
    <property type="match status" value="1"/>
</dbReference>
<keyword evidence="1" id="KW-0238">DNA-binding</keyword>
<sequence length="256" mass="28664">MFKQVRPHMPTEFQDDEAEQWLYDWVVGMQCIGIPCEPQDVIAKANAILAKLDAPPVGTGWYKRFLERHPLLVMRQAQVVSRVRNEVDVGVVTRLFWTVAKIVVEQKLDPSRVFNVDETAFLTRKKSRRVLAVKGSPNVWCKSITTNFHLSLVACASAAGFVVPPLFVLPGERVNRTLLDECSIPDATVTTTTSGFVSTALFASWLTWFAENVQETILVLPPAAPKASKARKTVDVEGRLLTKELLHVENAQPKRK</sequence>